<feature type="compositionally biased region" description="Low complexity" evidence="1">
    <location>
        <begin position="128"/>
        <end position="137"/>
    </location>
</feature>
<name>A0AAE1W0Z5_9LAMI</name>
<feature type="region of interest" description="Disordered" evidence="1">
    <location>
        <begin position="123"/>
        <end position="146"/>
    </location>
</feature>
<dbReference type="Proteomes" id="UP001289374">
    <property type="component" value="Unassembled WGS sequence"/>
</dbReference>
<gene>
    <name evidence="2" type="ORF">Sango_2763400</name>
</gene>
<dbReference type="PANTHER" id="PTHR36747">
    <property type="entry name" value="HYDROXYPROLINE-RICH GLYCOPROTEIN FAMILY PROTEIN"/>
    <property type="match status" value="1"/>
</dbReference>
<organism evidence="2 3">
    <name type="scientific">Sesamum angolense</name>
    <dbReference type="NCBI Taxonomy" id="2727404"/>
    <lineage>
        <taxon>Eukaryota</taxon>
        <taxon>Viridiplantae</taxon>
        <taxon>Streptophyta</taxon>
        <taxon>Embryophyta</taxon>
        <taxon>Tracheophyta</taxon>
        <taxon>Spermatophyta</taxon>
        <taxon>Magnoliopsida</taxon>
        <taxon>eudicotyledons</taxon>
        <taxon>Gunneridae</taxon>
        <taxon>Pentapetalae</taxon>
        <taxon>asterids</taxon>
        <taxon>lamiids</taxon>
        <taxon>Lamiales</taxon>
        <taxon>Pedaliaceae</taxon>
        <taxon>Sesamum</taxon>
    </lineage>
</organism>
<dbReference type="AlphaFoldDB" id="A0AAE1W0Z5"/>
<comment type="caution">
    <text evidence="2">The sequence shown here is derived from an EMBL/GenBank/DDBJ whole genome shotgun (WGS) entry which is preliminary data.</text>
</comment>
<reference evidence="2" key="1">
    <citation type="submission" date="2020-06" db="EMBL/GenBank/DDBJ databases">
        <authorList>
            <person name="Li T."/>
            <person name="Hu X."/>
            <person name="Zhang T."/>
            <person name="Song X."/>
            <person name="Zhang H."/>
            <person name="Dai N."/>
            <person name="Sheng W."/>
            <person name="Hou X."/>
            <person name="Wei L."/>
        </authorList>
    </citation>
    <scope>NUCLEOTIDE SEQUENCE</scope>
    <source>
        <strain evidence="2">K16</strain>
        <tissue evidence="2">Leaf</tissue>
    </source>
</reference>
<evidence type="ECO:0000313" key="3">
    <source>
        <dbReference type="Proteomes" id="UP001289374"/>
    </source>
</evidence>
<proteinExistence type="predicted"/>
<feature type="region of interest" description="Disordered" evidence="1">
    <location>
        <begin position="1"/>
        <end position="50"/>
    </location>
</feature>
<evidence type="ECO:0000313" key="2">
    <source>
        <dbReference type="EMBL" id="KAK4383560.1"/>
    </source>
</evidence>
<evidence type="ECO:0000256" key="1">
    <source>
        <dbReference type="SAM" id="MobiDB-lite"/>
    </source>
</evidence>
<sequence>MDKTLQTPPELLVPTTTDVQNTPPPSSQDNIHKPQTPLICNSGKNGMPDRLKVPKAFKYRERYTSPTDQMMSPATRGILARSRKGSKLFPPSANHPPKVQSVQALFLNIKNLANSMYLTLPPILNADSSSSASGTESSPDRKVSEL</sequence>
<dbReference type="PANTHER" id="PTHR36747:SF1">
    <property type="entry name" value="HYDROXYPROLINE-RICH GLYCOPROTEIN FAMILY PROTEIN"/>
    <property type="match status" value="1"/>
</dbReference>
<accession>A0AAE1W0Z5</accession>
<reference evidence="2" key="2">
    <citation type="journal article" date="2024" name="Plant">
        <title>Genomic evolution and insights into agronomic trait innovations of Sesamum species.</title>
        <authorList>
            <person name="Miao H."/>
            <person name="Wang L."/>
            <person name="Qu L."/>
            <person name="Liu H."/>
            <person name="Sun Y."/>
            <person name="Le M."/>
            <person name="Wang Q."/>
            <person name="Wei S."/>
            <person name="Zheng Y."/>
            <person name="Lin W."/>
            <person name="Duan Y."/>
            <person name="Cao H."/>
            <person name="Xiong S."/>
            <person name="Wang X."/>
            <person name="Wei L."/>
            <person name="Li C."/>
            <person name="Ma Q."/>
            <person name="Ju M."/>
            <person name="Zhao R."/>
            <person name="Li G."/>
            <person name="Mu C."/>
            <person name="Tian Q."/>
            <person name="Mei H."/>
            <person name="Zhang T."/>
            <person name="Gao T."/>
            <person name="Zhang H."/>
        </authorList>
    </citation>
    <scope>NUCLEOTIDE SEQUENCE</scope>
    <source>
        <strain evidence="2">K16</strain>
    </source>
</reference>
<dbReference type="EMBL" id="JACGWL010000550">
    <property type="protein sequence ID" value="KAK4383560.1"/>
    <property type="molecule type" value="Genomic_DNA"/>
</dbReference>
<keyword evidence="3" id="KW-1185">Reference proteome</keyword>
<protein>
    <submittedName>
        <fullName evidence="2">Uncharacterized protein</fullName>
    </submittedName>
</protein>